<reference evidence="1" key="2">
    <citation type="journal article" date="2007" name="Science">
        <title>Draft genome sequence of the sexually transmitted pathogen Trichomonas vaginalis.</title>
        <authorList>
            <person name="Carlton J.M."/>
            <person name="Hirt R.P."/>
            <person name="Silva J.C."/>
            <person name="Delcher A.L."/>
            <person name="Schatz M."/>
            <person name="Zhao Q."/>
            <person name="Wortman J.R."/>
            <person name="Bidwell S.L."/>
            <person name="Alsmark U.C.M."/>
            <person name="Besteiro S."/>
            <person name="Sicheritz-Ponten T."/>
            <person name="Noel C.J."/>
            <person name="Dacks J.B."/>
            <person name="Foster P.G."/>
            <person name="Simillion C."/>
            <person name="Van de Peer Y."/>
            <person name="Miranda-Saavedra D."/>
            <person name="Barton G.J."/>
            <person name="Westrop G.D."/>
            <person name="Mueller S."/>
            <person name="Dessi D."/>
            <person name="Fiori P.L."/>
            <person name="Ren Q."/>
            <person name="Paulsen I."/>
            <person name="Zhang H."/>
            <person name="Bastida-Corcuera F.D."/>
            <person name="Simoes-Barbosa A."/>
            <person name="Brown M.T."/>
            <person name="Hayes R.D."/>
            <person name="Mukherjee M."/>
            <person name="Okumura C.Y."/>
            <person name="Schneider R."/>
            <person name="Smith A.J."/>
            <person name="Vanacova S."/>
            <person name="Villalvazo M."/>
            <person name="Haas B.J."/>
            <person name="Pertea M."/>
            <person name="Feldblyum T.V."/>
            <person name="Utterback T.R."/>
            <person name="Shu C.L."/>
            <person name="Osoegawa K."/>
            <person name="de Jong P.J."/>
            <person name="Hrdy I."/>
            <person name="Horvathova L."/>
            <person name="Zubacova Z."/>
            <person name="Dolezal P."/>
            <person name="Malik S.B."/>
            <person name="Logsdon J.M. Jr."/>
            <person name="Henze K."/>
            <person name="Gupta A."/>
            <person name="Wang C.C."/>
            <person name="Dunne R.L."/>
            <person name="Upcroft J.A."/>
            <person name="Upcroft P."/>
            <person name="White O."/>
            <person name="Salzberg S.L."/>
            <person name="Tang P."/>
            <person name="Chiu C.-H."/>
            <person name="Lee Y.-S."/>
            <person name="Embley T.M."/>
            <person name="Coombs G.H."/>
            <person name="Mottram J.C."/>
            <person name="Tachezy J."/>
            <person name="Fraser-Liggett C.M."/>
            <person name="Johnson P.J."/>
        </authorList>
    </citation>
    <scope>NUCLEOTIDE SEQUENCE [LARGE SCALE GENOMIC DNA]</scope>
    <source>
        <strain evidence="1">G3</strain>
    </source>
</reference>
<dbReference type="RefSeq" id="XP_001319532.1">
    <property type="nucleotide sequence ID" value="XM_001319497.1"/>
</dbReference>
<dbReference type="VEuPathDB" id="TrichDB:TVAGG3_0199220"/>
<dbReference type="VEuPathDB" id="TrichDB:TVAG_223720"/>
<evidence type="ECO:0000313" key="1">
    <source>
        <dbReference type="EMBL" id="EAY07309.1"/>
    </source>
</evidence>
<reference evidence="1" key="1">
    <citation type="submission" date="2006-10" db="EMBL/GenBank/DDBJ databases">
        <authorList>
            <person name="Amadeo P."/>
            <person name="Zhao Q."/>
            <person name="Wortman J."/>
            <person name="Fraser-Liggett C."/>
            <person name="Carlton J."/>
        </authorList>
    </citation>
    <scope>NUCLEOTIDE SEQUENCE</scope>
    <source>
        <strain evidence="1">G3</strain>
    </source>
</reference>
<accession>A2EJ77</accession>
<dbReference type="InParanoid" id="A2EJ77"/>
<dbReference type="SMR" id="A2EJ77"/>
<dbReference type="KEGG" id="tva:4765197"/>
<name>A2EJ77_TRIV3</name>
<protein>
    <submittedName>
        <fullName evidence="1">Uncharacterized protein</fullName>
    </submittedName>
</protein>
<evidence type="ECO:0000313" key="2">
    <source>
        <dbReference type="Proteomes" id="UP000001542"/>
    </source>
</evidence>
<organism evidence="1 2">
    <name type="scientific">Trichomonas vaginalis (strain ATCC PRA-98 / G3)</name>
    <dbReference type="NCBI Taxonomy" id="412133"/>
    <lineage>
        <taxon>Eukaryota</taxon>
        <taxon>Metamonada</taxon>
        <taxon>Parabasalia</taxon>
        <taxon>Trichomonadida</taxon>
        <taxon>Trichomonadidae</taxon>
        <taxon>Trichomonas</taxon>
    </lineage>
</organism>
<dbReference type="EMBL" id="DS113403">
    <property type="protein sequence ID" value="EAY07309.1"/>
    <property type="molecule type" value="Genomic_DNA"/>
</dbReference>
<gene>
    <name evidence="1" type="ORF">TVAG_223720</name>
</gene>
<dbReference type="Proteomes" id="UP000001542">
    <property type="component" value="Unassembled WGS sequence"/>
</dbReference>
<proteinExistence type="predicted"/>
<sequence>MDDLLRDISSDPTPEVIAKLKQIEKSPLDPELKDFFSNNPFPKSDTNESHFNFQNNDLVILIVHKNTNQTDIDFCISYLLYSFLYWKELEDNKEKTESLLIFLKSLIAFSTHDIIKKIVLYLFSFYFYQEEHKNIQQFEIFLQEYYNIEQLPTKQSFPLLPAYISLYEKSTLLDFAIRYVMNNEITSEEALVLVNSIKKMLFNLRKEAISLFCLINPYLNQNKSGEIIKEFVQKLFLKVINSDFSFYVEYSKNTLTEPTISTQNHAVNYEPIKTDTFSKIKFDLNSEFVKQQISTSKIISPDIRENFKMFAHAILSTNAYLLNIFTSTLFGKLEEAADKGNFWEIYALLLYTLRKTKKCLLDFIFHPVVFQTDKRDDNIGKLVRYGTNIILDEKNFSSISFLLNSTINYNFVFENVLRTFIKNINIIVKMSYESPELISLFSRLSKHFQLK</sequence>
<keyword evidence="2" id="KW-1185">Reference proteome</keyword>
<dbReference type="AlphaFoldDB" id="A2EJ77"/>